<dbReference type="InterPro" id="IPR017926">
    <property type="entry name" value="GATASE"/>
</dbReference>
<dbReference type="EMBL" id="NBTZ01000082">
    <property type="protein sequence ID" value="OTP72859.1"/>
    <property type="molecule type" value="Genomic_DNA"/>
</dbReference>
<dbReference type="SUPFAM" id="SSF52317">
    <property type="entry name" value="Class I glutamine amidotransferase-like"/>
    <property type="match status" value="1"/>
</dbReference>
<dbReference type="GO" id="GO:0005829">
    <property type="term" value="C:cytosol"/>
    <property type="evidence" value="ECO:0007669"/>
    <property type="project" value="TreeGrafter"/>
</dbReference>
<keyword evidence="2" id="KW-0808">Transferase</keyword>
<proteinExistence type="predicted"/>
<reference evidence="2 3" key="1">
    <citation type="submission" date="2017-03" db="EMBL/GenBank/DDBJ databases">
        <title>Genome analysis of strain PAMC 26577.</title>
        <authorList>
            <person name="Oh H.-M."/>
            <person name="Yang J.-A."/>
        </authorList>
    </citation>
    <scope>NUCLEOTIDE SEQUENCE [LARGE SCALE GENOMIC DNA]</scope>
    <source>
        <strain evidence="2 3">PAMC 26577</strain>
    </source>
</reference>
<organism evidence="2 3">
    <name type="scientific">Caballeronia sordidicola</name>
    <name type="common">Burkholderia sordidicola</name>
    <dbReference type="NCBI Taxonomy" id="196367"/>
    <lineage>
        <taxon>Bacteria</taxon>
        <taxon>Pseudomonadati</taxon>
        <taxon>Pseudomonadota</taxon>
        <taxon>Betaproteobacteria</taxon>
        <taxon>Burkholderiales</taxon>
        <taxon>Burkholderiaceae</taxon>
        <taxon>Caballeronia</taxon>
    </lineage>
</organism>
<name>A0A242MNG3_CABSO</name>
<evidence type="ECO:0000313" key="3">
    <source>
        <dbReference type="Proteomes" id="UP000195221"/>
    </source>
</evidence>
<dbReference type="AlphaFoldDB" id="A0A242MNG3"/>
<dbReference type="GO" id="GO:0016740">
    <property type="term" value="F:transferase activity"/>
    <property type="evidence" value="ECO:0007669"/>
    <property type="project" value="UniProtKB-KW"/>
</dbReference>
<dbReference type="PANTHER" id="PTHR42695">
    <property type="entry name" value="GLUTAMINE AMIDOTRANSFERASE YLR126C-RELATED"/>
    <property type="match status" value="1"/>
</dbReference>
<dbReference type="PANTHER" id="PTHR42695:SF5">
    <property type="entry name" value="GLUTAMINE AMIDOTRANSFERASE YLR126C-RELATED"/>
    <property type="match status" value="1"/>
</dbReference>
<dbReference type="RefSeq" id="WP_062174218.1">
    <property type="nucleotide sequence ID" value="NZ_NBTZ01000082.1"/>
</dbReference>
<dbReference type="PROSITE" id="PS51273">
    <property type="entry name" value="GATASE_TYPE_1"/>
    <property type="match status" value="1"/>
</dbReference>
<protein>
    <submittedName>
        <fullName evidence="2">Glutamine amidotransferase, class I</fullName>
    </submittedName>
</protein>
<dbReference type="CDD" id="cd01741">
    <property type="entry name" value="GATase1_1"/>
    <property type="match status" value="1"/>
</dbReference>
<feature type="domain" description="Glutamine amidotransferase" evidence="1">
    <location>
        <begin position="22"/>
        <end position="179"/>
    </location>
</feature>
<dbReference type="Gene3D" id="3.40.50.880">
    <property type="match status" value="1"/>
</dbReference>
<evidence type="ECO:0000259" key="1">
    <source>
        <dbReference type="Pfam" id="PF00117"/>
    </source>
</evidence>
<dbReference type="Proteomes" id="UP000195221">
    <property type="component" value="Unassembled WGS sequence"/>
</dbReference>
<accession>A0A242MNG3</accession>
<gene>
    <name evidence="2" type="ORF">PAMC26577_19585</name>
</gene>
<dbReference type="InterPro" id="IPR044992">
    <property type="entry name" value="ChyE-like"/>
</dbReference>
<keyword evidence="2" id="KW-0315">Glutamine amidotransferase</keyword>
<dbReference type="Pfam" id="PF00117">
    <property type="entry name" value="GATase"/>
    <property type="match status" value="1"/>
</dbReference>
<dbReference type="InterPro" id="IPR029062">
    <property type="entry name" value="Class_I_gatase-like"/>
</dbReference>
<dbReference type="NCBIfam" id="NF005458">
    <property type="entry name" value="PRK07053.1"/>
    <property type="match status" value="1"/>
</dbReference>
<comment type="caution">
    <text evidence="2">The sequence shown here is derived from an EMBL/GenBank/DDBJ whole genome shotgun (WGS) entry which is preliminary data.</text>
</comment>
<sequence>MKSVIAIRHVHFEDLGTIEPLLAERGYAVRYIDAAIEDLTMIDPIEPALLVFLGGPIGAFDDAIYPFLVNELELVRRRLEAQLPTLGICLGAQLMARVMGAKVEPMGLKEIGFSALTLTEAGGSSALAEIGSTPVLHWHGDQFEIPREAARLAASTVCANQAFLIDDFALGLQFHLEADLVMIENWLVGHASELNQAGVDPRTLRETSRQNRTLLERAAHKVMNVWLDQAGLVRINT</sequence>
<evidence type="ECO:0000313" key="2">
    <source>
        <dbReference type="EMBL" id="OTP72859.1"/>
    </source>
</evidence>